<proteinExistence type="predicted"/>
<gene>
    <name evidence="5" type="ORF">E3U55_01165</name>
</gene>
<evidence type="ECO:0000256" key="2">
    <source>
        <dbReference type="ARBA" id="ARBA00023125"/>
    </source>
</evidence>
<dbReference type="RefSeq" id="WP_134338491.1">
    <property type="nucleotide sequence ID" value="NZ_SOPW01000001.1"/>
</dbReference>
<dbReference type="Gene3D" id="1.10.10.10">
    <property type="entry name" value="Winged helix-like DNA-binding domain superfamily/Winged helix DNA-binding domain"/>
    <property type="match status" value="1"/>
</dbReference>
<reference evidence="5 6" key="1">
    <citation type="submission" date="2019-03" db="EMBL/GenBank/DDBJ databases">
        <authorList>
            <person name="He R.-H."/>
        </authorList>
    </citation>
    <scope>NUCLEOTIDE SEQUENCE [LARGE SCALE GENOMIC DNA]</scope>
    <source>
        <strain evidence="6">SH 714</strain>
    </source>
</reference>
<dbReference type="SMART" id="SM00345">
    <property type="entry name" value="HTH_GNTR"/>
    <property type="match status" value="1"/>
</dbReference>
<keyword evidence="2" id="KW-0238">DNA-binding</keyword>
<comment type="caution">
    <text evidence="5">The sequence shown here is derived from an EMBL/GenBank/DDBJ whole genome shotgun (WGS) entry which is preliminary data.</text>
</comment>
<dbReference type="InterPro" id="IPR000524">
    <property type="entry name" value="Tscrpt_reg_HTH_GntR"/>
</dbReference>
<dbReference type="PANTHER" id="PTHR43537:SF5">
    <property type="entry name" value="UXU OPERON TRANSCRIPTIONAL REGULATOR"/>
    <property type="match status" value="1"/>
</dbReference>
<keyword evidence="1" id="KW-0805">Transcription regulation</keyword>
<feature type="domain" description="HTH gntR-type" evidence="4">
    <location>
        <begin position="7"/>
        <end position="75"/>
    </location>
</feature>
<dbReference type="EMBL" id="SOPW01000001">
    <property type="protein sequence ID" value="TFB25031.1"/>
    <property type="molecule type" value="Genomic_DNA"/>
</dbReference>
<dbReference type="PANTHER" id="PTHR43537">
    <property type="entry name" value="TRANSCRIPTIONAL REGULATOR, GNTR FAMILY"/>
    <property type="match status" value="1"/>
</dbReference>
<dbReference type="CDD" id="cd07377">
    <property type="entry name" value="WHTH_GntR"/>
    <property type="match status" value="1"/>
</dbReference>
<evidence type="ECO:0000313" key="5">
    <source>
        <dbReference type="EMBL" id="TFB25031.1"/>
    </source>
</evidence>
<dbReference type="Proteomes" id="UP000297975">
    <property type="component" value="Unassembled WGS sequence"/>
</dbReference>
<dbReference type="PRINTS" id="PR00035">
    <property type="entry name" value="HTHGNTR"/>
</dbReference>
<protein>
    <submittedName>
        <fullName evidence="5">FadR family transcriptional regulator</fullName>
    </submittedName>
</protein>
<evidence type="ECO:0000256" key="1">
    <source>
        <dbReference type="ARBA" id="ARBA00023015"/>
    </source>
</evidence>
<evidence type="ECO:0000256" key="3">
    <source>
        <dbReference type="ARBA" id="ARBA00023163"/>
    </source>
</evidence>
<accession>A0A4Y8IZE3</accession>
<keyword evidence="3" id="KW-0804">Transcription</keyword>
<dbReference type="SUPFAM" id="SSF46785">
    <property type="entry name" value="Winged helix' DNA-binding domain"/>
    <property type="match status" value="1"/>
</dbReference>
<name>A0A4Y8IZE3_9BACI</name>
<dbReference type="InterPro" id="IPR036388">
    <property type="entry name" value="WH-like_DNA-bd_sf"/>
</dbReference>
<dbReference type="AlphaFoldDB" id="A0A4Y8IZE3"/>
<dbReference type="GO" id="GO:0003700">
    <property type="term" value="F:DNA-binding transcription factor activity"/>
    <property type="evidence" value="ECO:0007669"/>
    <property type="project" value="InterPro"/>
</dbReference>
<evidence type="ECO:0000313" key="6">
    <source>
        <dbReference type="Proteomes" id="UP000297975"/>
    </source>
</evidence>
<dbReference type="OrthoDB" id="9799482at2"/>
<dbReference type="PROSITE" id="PS50949">
    <property type="entry name" value="HTH_GNTR"/>
    <property type="match status" value="1"/>
</dbReference>
<dbReference type="Pfam" id="PF00392">
    <property type="entry name" value="GntR"/>
    <property type="match status" value="1"/>
</dbReference>
<dbReference type="InterPro" id="IPR036390">
    <property type="entry name" value="WH_DNA-bd_sf"/>
</dbReference>
<dbReference type="GO" id="GO:0003677">
    <property type="term" value="F:DNA binding"/>
    <property type="evidence" value="ECO:0007669"/>
    <property type="project" value="UniProtKB-KW"/>
</dbReference>
<keyword evidence="6" id="KW-1185">Reference proteome</keyword>
<evidence type="ECO:0000259" key="4">
    <source>
        <dbReference type="PROSITE" id="PS50949"/>
    </source>
</evidence>
<sequence length="209" mass="24770">MTNSSKIKVYQEVLEQIRFYIEKHQLSEGDKLPSERELSEQLNAARSSVREALRAIELLGLIETKHGEGTFLKTYRPYQTVELLATFVLRESTTKNELLEVMEMLEHQCLIKVQEVITDNEIDILEQEILMHEEEHLHTYVFNYFFEKVKNQLLLKVWHLINNFVQASHELTPDQNYYLHLLKLIKDKNSVEISGLLKDFYQQNYVNAR</sequence>
<organism evidence="5 6">
    <name type="scientific">Filobacillus milosensis</name>
    <dbReference type="NCBI Taxonomy" id="94137"/>
    <lineage>
        <taxon>Bacteria</taxon>
        <taxon>Bacillati</taxon>
        <taxon>Bacillota</taxon>
        <taxon>Bacilli</taxon>
        <taxon>Bacillales</taxon>
        <taxon>Bacillaceae</taxon>
        <taxon>Filobacillus</taxon>
    </lineage>
</organism>